<gene>
    <name evidence="1" type="ORF">AVDCRST_MAG55-23</name>
</gene>
<feature type="non-terminal residue" evidence="1">
    <location>
        <position position="39"/>
    </location>
</feature>
<evidence type="ECO:0000313" key="1">
    <source>
        <dbReference type="EMBL" id="CAA9389741.1"/>
    </source>
</evidence>
<dbReference type="EMBL" id="CADCUZ010000002">
    <property type="protein sequence ID" value="CAA9389741.1"/>
    <property type="molecule type" value="Genomic_DNA"/>
</dbReference>
<reference evidence="1" key="1">
    <citation type="submission" date="2020-02" db="EMBL/GenBank/DDBJ databases">
        <authorList>
            <person name="Meier V. D."/>
        </authorList>
    </citation>
    <scope>NUCLEOTIDE SEQUENCE</scope>
    <source>
        <strain evidence="1">AVDCRST_MAG55</strain>
    </source>
</reference>
<protein>
    <submittedName>
        <fullName evidence="1">Uncharacterized protein</fullName>
    </submittedName>
</protein>
<proteinExistence type="predicted"/>
<dbReference type="AlphaFoldDB" id="A0A6J4NJU1"/>
<sequence length="39" mass="4210">MDRERPAAPKGAPIPEAWIGQEVMLETTETLSSDLRAAA</sequence>
<organism evidence="1">
    <name type="scientific">uncultured Rubrobacteraceae bacterium</name>
    <dbReference type="NCBI Taxonomy" id="349277"/>
    <lineage>
        <taxon>Bacteria</taxon>
        <taxon>Bacillati</taxon>
        <taxon>Actinomycetota</taxon>
        <taxon>Rubrobacteria</taxon>
        <taxon>Rubrobacterales</taxon>
        <taxon>Rubrobacteraceae</taxon>
        <taxon>environmental samples</taxon>
    </lineage>
</organism>
<accession>A0A6J4NJU1</accession>
<name>A0A6J4NJU1_9ACTN</name>